<evidence type="ECO:0000256" key="1">
    <source>
        <dbReference type="ARBA" id="ARBA00004651"/>
    </source>
</evidence>
<dbReference type="PANTHER" id="PTHR33884:SF3">
    <property type="entry name" value="UPF0410 PROTEIN YMGE"/>
    <property type="match status" value="1"/>
</dbReference>
<organism evidence="8 9">
    <name type="scientific">Thalassobacillus devorans</name>
    <dbReference type="NCBI Taxonomy" id="279813"/>
    <lineage>
        <taxon>Bacteria</taxon>
        <taxon>Bacillati</taxon>
        <taxon>Bacillota</taxon>
        <taxon>Bacilli</taxon>
        <taxon>Bacillales</taxon>
        <taxon>Bacillaceae</taxon>
        <taxon>Thalassobacillus</taxon>
    </lineage>
</organism>
<dbReference type="InterPro" id="IPR007341">
    <property type="entry name" value="Transgly_assoc"/>
</dbReference>
<feature type="transmembrane region" description="Helical" evidence="7">
    <location>
        <begin position="29"/>
        <end position="48"/>
    </location>
</feature>
<comment type="similarity">
    <text evidence="2">Belongs to the UPF0410 family.</text>
</comment>
<gene>
    <name evidence="8" type="ORF">GCM10007216_06240</name>
</gene>
<reference evidence="9" key="1">
    <citation type="journal article" date="2019" name="Int. J. Syst. Evol. Microbiol.">
        <title>The Global Catalogue of Microorganisms (GCM) 10K type strain sequencing project: providing services to taxonomists for standard genome sequencing and annotation.</title>
        <authorList>
            <consortium name="The Broad Institute Genomics Platform"/>
            <consortium name="The Broad Institute Genome Sequencing Center for Infectious Disease"/>
            <person name="Wu L."/>
            <person name="Ma J."/>
        </authorList>
    </citation>
    <scope>NUCLEOTIDE SEQUENCE [LARGE SCALE GENOMIC DNA]</scope>
    <source>
        <strain evidence="9">CCM 7282</strain>
    </source>
</reference>
<evidence type="ECO:0000313" key="8">
    <source>
        <dbReference type="EMBL" id="GGC78502.1"/>
    </source>
</evidence>
<keyword evidence="3" id="KW-1003">Cell membrane</keyword>
<evidence type="ECO:0000256" key="2">
    <source>
        <dbReference type="ARBA" id="ARBA00011006"/>
    </source>
</evidence>
<evidence type="ECO:0000256" key="4">
    <source>
        <dbReference type="ARBA" id="ARBA00022692"/>
    </source>
</evidence>
<proteinExistence type="inferred from homology"/>
<evidence type="ECO:0000256" key="3">
    <source>
        <dbReference type="ARBA" id="ARBA00022475"/>
    </source>
</evidence>
<keyword evidence="5 7" id="KW-1133">Transmembrane helix</keyword>
<evidence type="ECO:0000256" key="7">
    <source>
        <dbReference type="SAM" id="Phobius"/>
    </source>
</evidence>
<dbReference type="EMBL" id="BMCJ01000001">
    <property type="protein sequence ID" value="GGC78502.1"/>
    <property type="molecule type" value="Genomic_DNA"/>
</dbReference>
<dbReference type="Proteomes" id="UP000619534">
    <property type="component" value="Unassembled WGS sequence"/>
</dbReference>
<keyword evidence="6 7" id="KW-0472">Membrane</keyword>
<dbReference type="Pfam" id="PF04226">
    <property type="entry name" value="Transgly_assoc"/>
    <property type="match status" value="1"/>
</dbReference>
<protein>
    <submittedName>
        <fullName evidence="8">Membrane protein</fullName>
    </submittedName>
</protein>
<accession>A0ABQ1NLQ6</accession>
<comment type="subcellular location">
    <subcellularLocation>
        <location evidence="1">Cell membrane</location>
        <topology evidence="1">Multi-pass membrane protein</topology>
    </subcellularLocation>
</comment>
<evidence type="ECO:0000256" key="5">
    <source>
        <dbReference type="ARBA" id="ARBA00022989"/>
    </source>
</evidence>
<sequence>MGFILYLIVGGLIGWLAGVILGRDVPFGIVGNIIAGIIGAWIGGALLGSWGPSLAGMAIIPALIGALIFVFIISVIMKGRRR</sequence>
<dbReference type="PANTHER" id="PTHR33884">
    <property type="entry name" value="UPF0410 PROTEIN YMGE"/>
    <property type="match status" value="1"/>
</dbReference>
<name>A0ABQ1NLQ6_9BACI</name>
<evidence type="ECO:0000313" key="9">
    <source>
        <dbReference type="Proteomes" id="UP000619534"/>
    </source>
</evidence>
<feature type="transmembrane region" description="Helical" evidence="7">
    <location>
        <begin position="54"/>
        <end position="77"/>
    </location>
</feature>
<keyword evidence="4 7" id="KW-0812">Transmembrane</keyword>
<keyword evidence="9" id="KW-1185">Reference proteome</keyword>
<evidence type="ECO:0000256" key="6">
    <source>
        <dbReference type="ARBA" id="ARBA00023136"/>
    </source>
</evidence>
<dbReference type="RefSeq" id="WP_062445258.1">
    <property type="nucleotide sequence ID" value="NZ_BMCJ01000001.1"/>
</dbReference>
<comment type="caution">
    <text evidence="8">The sequence shown here is derived from an EMBL/GenBank/DDBJ whole genome shotgun (WGS) entry which is preliminary data.</text>
</comment>
<feature type="transmembrane region" description="Helical" evidence="7">
    <location>
        <begin position="6"/>
        <end position="22"/>
    </location>
</feature>